<proteinExistence type="predicted"/>
<evidence type="ECO:0000313" key="1">
    <source>
        <dbReference type="EMBL" id="MDT0263983.1"/>
    </source>
</evidence>
<gene>
    <name evidence="1" type="ORF">RM423_21650</name>
</gene>
<protein>
    <submittedName>
        <fullName evidence="1">Uncharacterized protein</fullName>
    </submittedName>
</protein>
<keyword evidence="2" id="KW-1185">Reference proteome</keyword>
<name>A0ABU2JGY7_9ACTN</name>
<reference evidence="2" key="1">
    <citation type="submission" date="2023-07" db="EMBL/GenBank/DDBJ databases">
        <title>30 novel species of actinomycetes from the DSMZ collection.</title>
        <authorList>
            <person name="Nouioui I."/>
        </authorList>
    </citation>
    <scope>NUCLEOTIDE SEQUENCE [LARGE SCALE GENOMIC DNA]</scope>
    <source>
        <strain evidence="2">DSM 44399</strain>
    </source>
</reference>
<organism evidence="1 2">
    <name type="scientific">Jatrophihabitans lederbergiae</name>
    <dbReference type="NCBI Taxonomy" id="3075547"/>
    <lineage>
        <taxon>Bacteria</taxon>
        <taxon>Bacillati</taxon>
        <taxon>Actinomycetota</taxon>
        <taxon>Actinomycetes</taxon>
        <taxon>Jatrophihabitantales</taxon>
        <taxon>Jatrophihabitantaceae</taxon>
        <taxon>Jatrophihabitans</taxon>
    </lineage>
</organism>
<evidence type="ECO:0000313" key="2">
    <source>
        <dbReference type="Proteomes" id="UP001183176"/>
    </source>
</evidence>
<dbReference type="EMBL" id="JAVREH010000062">
    <property type="protein sequence ID" value="MDT0263983.1"/>
    <property type="molecule type" value="Genomic_DNA"/>
</dbReference>
<dbReference type="RefSeq" id="WP_311425126.1">
    <property type="nucleotide sequence ID" value="NZ_JAVREH010000062.1"/>
</dbReference>
<comment type="caution">
    <text evidence="1">The sequence shown here is derived from an EMBL/GenBank/DDBJ whole genome shotgun (WGS) entry which is preliminary data.</text>
</comment>
<dbReference type="Proteomes" id="UP001183176">
    <property type="component" value="Unassembled WGS sequence"/>
</dbReference>
<accession>A0ABU2JGY7</accession>
<sequence length="93" mass="10391">MPAAPSGPATPPADTRICYVEDWISADEIDSHTFNPDCPAAGHASGGFADCGLHLERLARRRHGEHRAKWLKQHDVPEAAQFTLWPAHRARWR</sequence>